<evidence type="ECO:0000313" key="3">
    <source>
        <dbReference type="Proteomes" id="UP000032221"/>
    </source>
</evidence>
<dbReference type="InterPro" id="IPR051049">
    <property type="entry name" value="Dienelactone_hydrolase-like"/>
</dbReference>
<organism evidence="2 3">
    <name type="scientific">Mycolicibacterium llatzerense</name>
    <dbReference type="NCBI Taxonomy" id="280871"/>
    <lineage>
        <taxon>Bacteria</taxon>
        <taxon>Bacillati</taxon>
        <taxon>Actinomycetota</taxon>
        <taxon>Actinomycetes</taxon>
        <taxon>Mycobacteriales</taxon>
        <taxon>Mycobacteriaceae</taxon>
        <taxon>Mycolicibacterium</taxon>
    </lineage>
</organism>
<dbReference type="EMBL" id="JXST01000019">
    <property type="protein sequence ID" value="KIU16157.1"/>
    <property type="molecule type" value="Genomic_DNA"/>
</dbReference>
<dbReference type="SUPFAM" id="SSF53474">
    <property type="entry name" value="alpha/beta-Hydrolases"/>
    <property type="match status" value="1"/>
</dbReference>
<dbReference type="OrthoDB" id="9787933at2"/>
<dbReference type="Gene3D" id="3.40.50.1820">
    <property type="entry name" value="alpha/beta hydrolase"/>
    <property type="match status" value="1"/>
</dbReference>
<dbReference type="PATRIC" id="fig|280871.6.peg.3022"/>
<keyword evidence="2" id="KW-0378">Hydrolase</keyword>
<dbReference type="Proteomes" id="UP000032221">
    <property type="component" value="Unassembled WGS sequence"/>
</dbReference>
<dbReference type="GO" id="GO:0016787">
    <property type="term" value="F:hydrolase activity"/>
    <property type="evidence" value="ECO:0007669"/>
    <property type="project" value="UniProtKB-KW"/>
</dbReference>
<dbReference type="InterPro" id="IPR029058">
    <property type="entry name" value="AB_hydrolase_fold"/>
</dbReference>
<dbReference type="RefSeq" id="WP_043986151.1">
    <property type="nucleotide sequence ID" value="NZ_JXST01000019.1"/>
</dbReference>
<dbReference type="InterPro" id="IPR002925">
    <property type="entry name" value="Dienelactn_hydro"/>
</dbReference>
<accession>A0A0D1LCZ5</accession>
<keyword evidence="3" id="KW-1185">Reference proteome</keyword>
<comment type="caution">
    <text evidence="2">The sequence shown here is derived from an EMBL/GenBank/DDBJ whole genome shotgun (WGS) entry which is preliminary data.</text>
</comment>
<dbReference type="STRING" id="280871.TL10_14540"/>
<sequence length="246" mass="26060">MPITKDSITTADGSCAVTVATPEGTGPWPAVVMYPDAGGPRQTFDDMAARLAALGYVVLVPDIYYRDAGWAPFDMATAFSDETERARLFGMMRKVTQDIMAADAAAFFDYLAARPEVRGDKFGTTGYCMGGRTSVVIAGKLPDRVAAAMSFHGGGLVTDTDDSPHLNAGRISAVVYVGAAENDGSFTAEQGEILDRALTDAGVEHTVEFYPAAHGFAVPDNAGAYDEAAAQRHWEAMERVFGAALK</sequence>
<proteinExistence type="predicted"/>
<reference evidence="2 3" key="1">
    <citation type="submission" date="2015-01" db="EMBL/GenBank/DDBJ databases">
        <title>Genome sequence of Mycobacterium llatzerense and Mycobacterium immunogenum recovered from brain abscess.</title>
        <authorList>
            <person name="Greninger A.L."/>
            <person name="Langelier C."/>
            <person name="Cunningham G."/>
            <person name="Chiu C.Y."/>
            <person name="Miller S."/>
        </authorList>
    </citation>
    <scope>NUCLEOTIDE SEQUENCE [LARGE SCALE GENOMIC DNA]</scope>
    <source>
        <strain evidence="2 3">CLUC14</strain>
    </source>
</reference>
<dbReference type="AlphaFoldDB" id="A0A0D1LCZ5"/>
<gene>
    <name evidence="2" type="ORF">TL10_14540</name>
</gene>
<dbReference type="Pfam" id="PF01738">
    <property type="entry name" value="DLH"/>
    <property type="match status" value="1"/>
</dbReference>
<evidence type="ECO:0000259" key="1">
    <source>
        <dbReference type="Pfam" id="PF01738"/>
    </source>
</evidence>
<protein>
    <submittedName>
        <fullName evidence="2">Dienelactone hydrolase family protein</fullName>
    </submittedName>
</protein>
<dbReference type="PANTHER" id="PTHR46623">
    <property type="entry name" value="CARBOXYMETHYLENEBUTENOLIDASE-RELATED"/>
    <property type="match status" value="1"/>
</dbReference>
<dbReference type="PANTHER" id="PTHR46623:SF10">
    <property type="entry name" value="CARBOXYMETHYLENEBUTENOLIDASE HOMOLOG"/>
    <property type="match status" value="1"/>
</dbReference>
<feature type="domain" description="Dienelactone hydrolase" evidence="1">
    <location>
        <begin position="17"/>
        <end position="243"/>
    </location>
</feature>
<name>A0A0D1LCZ5_9MYCO</name>
<evidence type="ECO:0000313" key="2">
    <source>
        <dbReference type="EMBL" id="KIU16157.1"/>
    </source>
</evidence>